<comment type="similarity">
    <text evidence="1">Belongs to the YciI family.</text>
</comment>
<dbReference type="InterPro" id="IPR011008">
    <property type="entry name" value="Dimeric_a/b-barrel"/>
</dbReference>
<dbReference type="SUPFAM" id="SSF54909">
    <property type="entry name" value="Dimeric alpha+beta barrel"/>
    <property type="match status" value="1"/>
</dbReference>
<dbReference type="OrthoDB" id="1439804at2"/>
<dbReference type="InterPro" id="IPR005545">
    <property type="entry name" value="YCII"/>
</dbReference>
<evidence type="ECO:0000313" key="3">
    <source>
        <dbReference type="EMBL" id="QBD75234.1"/>
    </source>
</evidence>
<evidence type="ECO:0000313" key="4">
    <source>
        <dbReference type="Proteomes" id="UP000290365"/>
    </source>
</evidence>
<proteinExistence type="inferred from homology"/>
<dbReference type="Pfam" id="PF03795">
    <property type="entry name" value="YCII"/>
    <property type="match status" value="1"/>
</dbReference>
<organism evidence="3 4">
    <name type="scientific">Ktedonosporobacter rubrisoli</name>
    <dbReference type="NCBI Taxonomy" id="2509675"/>
    <lineage>
        <taxon>Bacteria</taxon>
        <taxon>Bacillati</taxon>
        <taxon>Chloroflexota</taxon>
        <taxon>Ktedonobacteria</taxon>
        <taxon>Ktedonobacterales</taxon>
        <taxon>Ktedonosporobacteraceae</taxon>
        <taxon>Ktedonosporobacter</taxon>
    </lineage>
</organism>
<gene>
    <name evidence="3" type="ORF">EPA93_04175</name>
</gene>
<feature type="domain" description="YCII-related" evidence="2">
    <location>
        <begin position="39"/>
        <end position="106"/>
    </location>
</feature>
<name>A0A4P6JJE9_KTERU</name>
<sequence>MRPTRRICNLLTEGKAMKKTFATFFVPGPAWIAGKTSREQPYWTEHAAFLDKLFADGMVILGGPFANYSDLLVIIEADTEEQVHSLFKQDPFVLHNIIRVRAIREWLLFLDARRRA</sequence>
<dbReference type="AlphaFoldDB" id="A0A4P6JJE9"/>
<protein>
    <recommendedName>
        <fullName evidence="2">YCII-related domain-containing protein</fullName>
    </recommendedName>
</protein>
<dbReference type="EMBL" id="CP035758">
    <property type="protein sequence ID" value="QBD75234.1"/>
    <property type="molecule type" value="Genomic_DNA"/>
</dbReference>
<evidence type="ECO:0000256" key="1">
    <source>
        <dbReference type="ARBA" id="ARBA00007689"/>
    </source>
</evidence>
<keyword evidence="4" id="KW-1185">Reference proteome</keyword>
<dbReference type="Gene3D" id="3.30.70.1060">
    <property type="entry name" value="Dimeric alpha+beta barrel"/>
    <property type="match status" value="1"/>
</dbReference>
<evidence type="ECO:0000259" key="2">
    <source>
        <dbReference type="Pfam" id="PF03795"/>
    </source>
</evidence>
<dbReference type="KEGG" id="kbs:EPA93_04175"/>
<accession>A0A4P6JJE9</accession>
<reference evidence="3 4" key="1">
    <citation type="submission" date="2019-01" db="EMBL/GenBank/DDBJ databases">
        <title>Ktedonosporobacter rubrisoli SCAWS-G2.</title>
        <authorList>
            <person name="Huang Y."/>
            <person name="Yan B."/>
        </authorList>
    </citation>
    <scope>NUCLEOTIDE SEQUENCE [LARGE SCALE GENOMIC DNA]</scope>
    <source>
        <strain evidence="3 4">SCAWS-G2</strain>
    </source>
</reference>
<dbReference type="Proteomes" id="UP000290365">
    <property type="component" value="Chromosome"/>
</dbReference>